<reference evidence="3 4" key="1">
    <citation type="journal article" date="2011" name="J. Bacteriol.">
        <title>Draft genome sequence of Methylophaga aminisulfidivorans MP T.</title>
        <authorList>
            <person name="Han G.H."/>
            <person name="Kim W."/>
            <person name="Chun J."/>
            <person name="Kim S.W."/>
        </authorList>
    </citation>
    <scope>NUCLEOTIDE SEQUENCE [LARGE SCALE GENOMIC DNA]</scope>
    <source>
        <strain evidence="4">MP(T)</strain>
    </source>
</reference>
<evidence type="ECO:0000259" key="2">
    <source>
        <dbReference type="Pfam" id="PF20432"/>
    </source>
</evidence>
<dbReference type="eggNOG" id="COG5642">
    <property type="taxonomic scope" value="Bacteria"/>
</dbReference>
<name>F5T0Q5_9GAMM</name>
<accession>F5T0Q5</accession>
<evidence type="ECO:0000313" key="3">
    <source>
        <dbReference type="EMBL" id="EGL53857.1"/>
    </source>
</evidence>
<comment type="caution">
    <text evidence="3">The sequence shown here is derived from an EMBL/GenBank/DDBJ whole genome shotgun (WGS) entry which is preliminary data.</text>
</comment>
<proteinExistence type="predicted"/>
<sequence>MNVIQQQLPDRNAVLSKAILRAAEQLGLNQTETGAAIGLHRTSISKLKSHALLNPETKEGELALYVIRIARALFALTGGDETWIKRFMRSHNQMTGGVPAEQIATISGLMTVLRYVDAIRGKV</sequence>
<dbReference type="Pfam" id="PF09722">
    <property type="entry name" value="Xre_MbcA_ParS_C"/>
    <property type="match status" value="1"/>
</dbReference>
<dbReference type="AlphaFoldDB" id="F5T0Q5"/>
<dbReference type="EMBL" id="AFIG01000002">
    <property type="protein sequence ID" value="EGL53857.1"/>
    <property type="molecule type" value="Genomic_DNA"/>
</dbReference>
<dbReference type="GO" id="GO:0003677">
    <property type="term" value="F:DNA binding"/>
    <property type="evidence" value="ECO:0007669"/>
    <property type="project" value="InterPro"/>
</dbReference>
<dbReference type="OrthoDB" id="565125at2"/>
<evidence type="ECO:0000313" key="4">
    <source>
        <dbReference type="Proteomes" id="UP000003544"/>
    </source>
</evidence>
<feature type="domain" description="Antitoxin Xre/MbcA/ParS-like toxin-binding" evidence="1">
    <location>
        <begin position="72"/>
        <end position="121"/>
    </location>
</feature>
<dbReference type="Pfam" id="PF20432">
    <property type="entry name" value="Xre-like-HTH"/>
    <property type="match status" value="1"/>
</dbReference>
<gene>
    <name evidence="3" type="ORF">MAMP_00099</name>
</gene>
<dbReference type="InterPro" id="IPR024467">
    <property type="entry name" value="Xre/MbcA/ParS-like_toxin-bd"/>
</dbReference>
<dbReference type="InterPro" id="IPR046847">
    <property type="entry name" value="Xre-like_HTH"/>
</dbReference>
<dbReference type="STRING" id="1026882.MAMP_00099"/>
<dbReference type="RefSeq" id="WP_007146105.1">
    <property type="nucleotide sequence ID" value="NZ_AFIG01000002.1"/>
</dbReference>
<organism evidence="3 4">
    <name type="scientific">Methylophaga aminisulfidivorans MP</name>
    <dbReference type="NCBI Taxonomy" id="1026882"/>
    <lineage>
        <taxon>Bacteria</taxon>
        <taxon>Pseudomonadati</taxon>
        <taxon>Pseudomonadota</taxon>
        <taxon>Gammaproteobacteria</taxon>
        <taxon>Thiotrichales</taxon>
        <taxon>Piscirickettsiaceae</taxon>
        <taxon>Methylophaga</taxon>
    </lineage>
</organism>
<dbReference type="Proteomes" id="UP000003544">
    <property type="component" value="Unassembled WGS sequence"/>
</dbReference>
<feature type="domain" description="Antitoxin Xre-like helix-turn-helix" evidence="2">
    <location>
        <begin position="9"/>
        <end position="68"/>
    </location>
</feature>
<evidence type="ECO:0000259" key="1">
    <source>
        <dbReference type="Pfam" id="PF09722"/>
    </source>
</evidence>
<protein>
    <submittedName>
        <fullName evidence="3">Uncharacterized protein</fullName>
    </submittedName>
</protein>
<keyword evidence="4" id="KW-1185">Reference proteome</keyword>